<dbReference type="FunFam" id="3.90.79.10:FF:000019">
    <property type="entry name" value="Thiamin pyrophosphokinase, putative"/>
    <property type="match status" value="1"/>
</dbReference>
<evidence type="ECO:0000313" key="3">
    <source>
        <dbReference type="Proteomes" id="UP000694001"/>
    </source>
</evidence>
<dbReference type="RefSeq" id="WP_218285322.1">
    <property type="nucleotide sequence ID" value="NZ_CP076448.1"/>
</dbReference>
<proteinExistence type="predicted"/>
<dbReference type="KEGG" id="elio:KO353_13620"/>
<gene>
    <name evidence="2" type="ORF">KO353_13620</name>
</gene>
<name>A0A975U0V9_9PROT</name>
<dbReference type="AlphaFoldDB" id="A0A975U0V9"/>
<dbReference type="PANTHER" id="PTHR13622:SF8">
    <property type="entry name" value="THIAMIN PYROPHOSPHOKINASE 1"/>
    <property type="match status" value="1"/>
</dbReference>
<evidence type="ECO:0000313" key="2">
    <source>
        <dbReference type="EMBL" id="QXM24275.1"/>
    </source>
</evidence>
<dbReference type="Pfam" id="PF00293">
    <property type="entry name" value="NUDIX"/>
    <property type="match status" value="1"/>
</dbReference>
<dbReference type="InterPro" id="IPR000086">
    <property type="entry name" value="NUDIX_hydrolase_dom"/>
</dbReference>
<accession>A0A975U0V9</accession>
<dbReference type="Proteomes" id="UP000694001">
    <property type="component" value="Chromosome"/>
</dbReference>
<dbReference type="InterPro" id="IPR031804">
    <property type="entry name" value="DUF4743"/>
</dbReference>
<dbReference type="Pfam" id="PF15916">
    <property type="entry name" value="DUF4743"/>
    <property type="match status" value="1"/>
</dbReference>
<organism evidence="2 3">
    <name type="scientific">Elioraea tepida</name>
    <dbReference type="NCBI Taxonomy" id="2843330"/>
    <lineage>
        <taxon>Bacteria</taxon>
        <taxon>Pseudomonadati</taxon>
        <taxon>Pseudomonadota</taxon>
        <taxon>Alphaproteobacteria</taxon>
        <taxon>Acetobacterales</taxon>
        <taxon>Elioraeaceae</taxon>
        <taxon>Elioraea</taxon>
    </lineage>
</organism>
<dbReference type="GO" id="GO:0044715">
    <property type="term" value="F:8-oxo-dGDP phosphatase activity"/>
    <property type="evidence" value="ECO:0007669"/>
    <property type="project" value="TreeGrafter"/>
</dbReference>
<keyword evidence="3" id="KW-1185">Reference proteome</keyword>
<dbReference type="EMBL" id="CP076448">
    <property type="protein sequence ID" value="QXM24275.1"/>
    <property type="molecule type" value="Genomic_DNA"/>
</dbReference>
<dbReference type="PANTHER" id="PTHR13622">
    <property type="entry name" value="THIAMIN PYROPHOSPHOKINASE"/>
    <property type="match status" value="1"/>
</dbReference>
<reference evidence="2" key="1">
    <citation type="submission" date="2021-06" db="EMBL/GenBank/DDBJ databases">
        <title>Elioraea tepida, sp. nov., a moderately thermophilic aerobic anoxygenic phototrophic bacterium isolated from an alkaline siliceous hot spring mat community in Yellowstone National Park, WY, USA.</title>
        <authorList>
            <person name="Saini M.K."/>
            <person name="Yoshida S."/>
            <person name="Sebastian A."/>
            <person name="Hirose S."/>
            <person name="Hara E."/>
            <person name="Tamaki H."/>
            <person name="Soulier N.T."/>
            <person name="Albert I."/>
            <person name="Hanada S."/>
            <person name="Bryant D.A."/>
            <person name="Tank M."/>
        </authorList>
    </citation>
    <scope>NUCLEOTIDE SEQUENCE</scope>
    <source>
        <strain evidence="2">MS-P2</strain>
    </source>
</reference>
<protein>
    <submittedName>
        <fullName evidence="2">DUF4743 domain-containing protein</fullName>
    </submittedName>
</protein>
<sequence>MTDDIAPFWRHIARCNDLPSPAGFEPFLIGGRQVGWVGPEVLRALTFRPADFHFDARGVSLARRLRTPHARSRALEAVVTDLVRAGLIPRPREELYDVRADPDGPSLATLDRCAVPAFGIRAEGVHVNGLVRRGDGLFLWVAVRAADKSVEPGKLDHIVAGGIPAGLGPDETLVKEAAEEASIPPALAATARKVARISYVMAWDIPGCARGMRRDTLHVYDLDLPEGFVPRPNDNEVARFELWPIEEVARAVRETDRFKFNVTLVLIDLFLRLGLIPPGRGAERLRAGLDQGG</sequence>
<dbReference type="CDD" id="cd03676">
    <property type="entry name" value="NUDIX_Tnr3_like"/>
    <property type="match status" value="1"/>
</dbReference>
<dbReference type="PROSITE" id="PS51462">
    <property type="entry name" value="NUDIX"/>
    <property type="match status" value="1"/>
</dbReference>
<feature type="domain" description="Nudix hydrolase" evidence="1">
    <location>
        <begin position="122"/>
        <end position="268"/>
    </location>
</feature>
<evidence type="ECO:0000259" key="1">
    <source>
        <dbReference type="PROSITE" id="PS51462"/>
    </source>
</evidence>